<dbReference type="InterPro" id="IPR043128">
    <property type="entry name" value="Rev_trsase/Diguanyl_cyclase"/>
</dbReference>
<dbReference type="Gene3D" id="1.25.40.10">
    <property type="entry name" value="Tetratricopeptide repeat domain"/>
    <property type="match status" value="1"/>
</dbReference>
<dbReference type="GO" id="GO:0052621">
    <property type="term" value="F:diguanylate cyclase activity"/>
    <property type="evidence" value="ECO:0007669"/>
    <property type="project" value="UniProtKB-EC"/>
</dbReference>
<proteinExistence type="predicted"/>
<feature type="transmembrane region" description="Helical" evidence="6">
    <location>
        <begin position="436"/>
        <end position="453"/>
    </location>
</feature>
<feature type="repeat" description="TPR" evidence="4">
    <location>
        <begin position="229"/>
        <end position="262"/>
    </location>
</feature>
<keyword evidence="6" id="KW-1133">Transmembrane helix</keyword>
<keyword evidence="6" id="KW-0812">Transmembrane</keyword>
<evidence type="ECO:0000256" key="3">
    <source>
        <dbReference type="ARBA" id="ARBA00034247"/>
    </source>
</evidence>
<dbReference type="Gene3D" id="3.30.70.270">
    <property type="match status" value="1"/>
</dbReference>
<keyword evidence="4" id="KW-0802">TPR repeat</keyword>
<dbReference type="Pfam" id="PF00990">
    <property type="entry name" value="GGDEF"/>
    <property type="match status" value="1"/>
</dbReference>
<dbReference type="InterPro" id="IPR019734">
    <property type="entry name" value="TPR_rpt"/>
</dbReference>
<organism evidence="9 10">
    <name type="scientific">Pseudoalteromonas ruthenica</name>
    <dbReference type="NCBI Taxonomy" id="151081"/>
    <lineage>
        <taxon>Bacteria</taxon>
        <taxon>Pseudomonadati</taxon>
        <taxon>Pseudomonadota</taxon>
        <taxon>Gammaproteobacteria</taxon>
        <taxon>Alteromonadales</taxon>
        <taxon>Pseudoalteromonadaceae</taxon>
        <taxon>Pseudoalteromonas</taxon>
    </lineage>
</organism>
<comment type="caution">
    <text evidence="9">The sequence shown here is derived from an EMBL/GenBank/DDBJ whole genome shotgun (WGS) entry which is preliminary data.</text>
</comment>
<protein>
    <recommendedName>
        <fullName evidence="2">diguanylate cyclase</fullName>
        <ecNumber evidence="2">2.7.7.65</ecNumber>
    </recommendedName>
</protein>
<feature type="coiled-coil region" evidence="5">
    <location>
        <begin position="311"/>
        <end position="345"/>
    </location>
</feature>
<feature type="domain" description="GGDEF" evidence="8">
    <location>
        <begin position="492"/>
        <end position="623"/>
    </location>
</feature>
<dbReference type="NCBIfam" id="TIGR00254">
    <property type="entry name" value="GGDEF"/>
    <property type="match status" value="1"/>
</dbReference>
<dbReference type="AlphaFoldDB" id="A0A5S3Z4P3"/>
<evidence type="ECO:0000259" key="8">
    <source>
        <dbReference type="PROSITE" id="PS50887"/>
    </source>
</evidence>
<reference evidence="9 10" key="1">
    <citation type="submission" date="2017-12" db="EMBL/GenBank/DDBJ databases">
        <authorList>
            <person name="Paulsen S."/>
            <person name="Gram L.K."/>
        </authorList>
    </citation>
    <scope>NUCLEOTIDE SEQUENCE [LARGE SCALE GENOMIC DNA]</scope>
    <source>
        <strain evidence="9 10">S2897</strain>
    </source>
</reference>
<evidence type="ECO:0000256" key="7">
    <source>
        <dbReference type="SAM" id="SignalP"/>
    </source>
</evidence>
<feature type="signal peptide" evidence="7">
    <location>
        <begin position="1"/>
        <end position="22"/>
    </location>
</feature>
<evidence type="ECO:0000256" key="2">
    <source>
        <dbReference type="ARBA" id="ARBA00012528"/>
    </source>
</evidence>
<dbReference type="SMART" id="SM00028">
    <property type="entry name" value="TPR"/>
    <property type="match status" value="6"/>
</dbReference>
<dbReference type="PANTHER" id="PTHR45138:SF9">
    <property type="entry name" value="DIGUANYLATE CYCLASE DGCM-RELATED"/>
    <property type="match status" value="1"/>
</dbReference>
<dbReference type="SUPFAM" id="SSF55073">
    <property type="entry name" value="Nucleotide cyclase"/>
    <property type="match status" value="1"/>
</dbReference>
<sequence>MKRVLLLCQHILLLVFVGSALASEPEQYSDAWLNQQLKQLDEYSVQDPVEAVNFTEQLLDNHSGLSALQRAAFELELVSNYLLVGRDSDAQRLTDKLTATADELRPSQQVLLLLARAQLFDRQGKLDAATELYSQAEQQVQGLAPLLQAEVYSAIGTFYVYNDQEIKALGYFSRAYRLLLEHGSELQIAYLESSMAKTHEYLFDYDQALAMQTKALNYFSEHGLYFDQMVSLFNIGSIYIELNDPQTALEYFQAMLPLGAKRDDPQGKYFTYFGLALAYAQMGKTEQADQALDKSEHWVWVVEDAANERAHQFLQARIRLQQNRLEEAQHILRNIEQQRQSQAEQGSIHRNLELLELKAQLAKRQQDYPRAVDLLEQYIQASEQHYDSVGAVAKARHKVQFDTEQIELNNRILAQQQSLQELELEASERQHRLQQGIIFLGSLVLITVLAFSWRQYRLRQRFRALAVTDSLTAVANRRHIMDKVDSLWQDNQPFSVIACDIDHFKRINDEFGHSVGDDVLICVTKRFSYMVRQSDMLGRTGGEEFLVVLPDTDLEQAVEIAERLRNSLCSDTVKSNNHELRVTASFGVLQRSNDYDSAKALLSAVDKLLYQAKNSGRNKVIYE</sequence>
<comment type="cofactor">
    <cofactor evidence="1">
        <name>Mg(2+)</name>
        <dbReference type="ChEBI" id="CHEBI:18420"/>
    </cofactor>
</comment>
<dbReference type="PROSITE" id="PS50005">
    <property type="entry name" value="TPR"/>
    <property type="match status" value="1"/>
</dbReference>
<evidence type="ECO:0000256" key="1">
    <source>
        <dbReference type="ARBA" id="ARBA00001946"/>
    </source>
</evidence>
<dbReference type="InterPro" id="IPR000160">
    <property type="entry name" value="GGDEF_dom"/>
</dbReference>
<dbReference type="FunFam" id="3.30.70.270:FF:000001">
    <property type="entry name" value="Diguanylate cyclase domain protein"/>
    <property type="match status" value="1"/>
</dbReference>
<accession>A0A5S3Z4P3</accession>
<dbReference type="EC" id="2.7.7.65" evidence="2"/>
<comment type="catalytic activity">
    <reaction evidence="3">
        <text>2 GTP = 3',3'-c-di-GMP + 2 diphosphate</text>
        <dbReference type="Rhea" id="RHEA:24898"/>
        <dbReference type="ChEBI" id="CHEBI:33019"/>
        <dbReference type="ChEBI" id="CHEBI:37565"/>
        <dbReference type="ChEBI" id="CHEBI:58805"/>
        <dbReference type="EC" id="2.7.7.65"/>
    </reaction>
</comment>
<reference evidence="10" key="2">
    <citation type="submission" date="2019-06" db="EMBL/GenBank/DDBJ databases">
        <title>Co-occurence of chitin degradation, pigmentation and bioactivity in marine Pseudoalteromonas.</title>
        <authorList>
            <person name="Sonnenschein E.C."/>
            <person name="Bech P.K."/>
        </authorList>
    </citation>
    <scope>NUCLEOTIDE SEQUENCE [LARGE SCALE GENOMIC DNA]</scope>
    <source>
        <strain evidence="10">S2897</strain>
    </source>
</reference>
<evidence type="ECO:0000256" key="6">
    <source>
        <dbReference type="SAM" id="Phobius"/>
    </source>
</evidence>
<evidence type="ECO:0000256" key="5">
    <source>
        <dbReference type="SAM" id="Coils"/>
    </source>
</evidence>
<dbReference type="InterPro" id="IPR029787">
    <property type="entry name" value="Nucleotide_cyclase"/>
</dbReference>
<dbReference type="PANTHER" id="PTHR45138">
    <property type="entry name" value="REGULATORY COMPONENTS OF SENSORY TRANSDUCTION SYSTEM"/>
    <property type="match status" value="1"/>
</dbReference>
<keyword evidence="5" id="KW-0175">Coiled coil</keyword>
<name>A0A5S3Z4P3_9GAMM</name>
<evidence type="ECO:0000313" key="9">
    <source>
        <dbReference type="EMBL" id="TMP87249.1"/>
    </source>
</evidence>
<dbReference type="InterPro" id="IPR011990">
    <property type="entry name" value="TPR-like_helical_dom_sf"/>
</dbReference>
<dbReference type="RefSeq" id="WP_138547986.1">
    <property type="nucleotide sequence ID" value="NZ_PNCG01000009.1"/>
</dbReference>
<dbReference type="EMBL" id="PNCG01000009">
    <property type="protein sequence ID" value="TMP87249.1"/>
    <property type="molecule type" value="Genomic_DNA"/>
</dbReference>
<dbReference type="PROSITE" id="PS50887">
    <property type="entry name" value="GGDEF"/>
    <property type="match status" value="1"/>
</dbReference>
<gene>
    <name evidence="9" type="ORF">CWC05_09140</name>
</gene>
<dbReference type="InterPro" id="IPR050469">
    <property type="entry name" value="Diguanylate_Cyclase"/>
</dbReference>
<keyword evidence="6" id="KW-0472">Membrane</keyword>
<dbReference type="SMART" id="SM00267">
    <property type="entry name" value="GGDEF"/>
    <property type="match status" value="1"/>
</dbReference>
<keyword evidence="7" id="KW-0732">Signal</keyword>
<dbReference type="Pfam" id="PF13181">
    <property type="entry name" value="TPR_8"/>
    <property type="match status" value="2"/>
</dbReference>
<dbReference type="Proteomes" id="UP000305874">
    <property type="component" value="Unassembled WGS sequence"/>
</dbReference>
<evidence type="ECO:0000256" key="4">
    <source>
        <dbReference type="PROSITE-ProRule" id="PRU00339"/>
    </source>
</evidence>
<evidence type="ECO:0000313" key="10">
    <source>
        <dbReference type="Proteomes" id="UP000305874"/>
    </source>
</evidence>
<dbReference type="SUPFAM" id="SSF48452">
    <property type="entry name" value="TPR-like"/>
    <property type="match status" value="1"/>
</dbReference>
<feature type="chain" id="PRO_5024307468" description="diguanylate cyclase" evidence="7">
    <location>
        <begin position="23"/>
        <end position="623"/>
    </location>
</feature>
<dbReference type="CDD" id="cd01949">
    <property type="entry name" value="GGDEF"/>
    <property type="match status" value="1"/>
</dbReference>